<accession>A0A9P5RY16</accession>
<evidence type="ECO:0000313" key="2">
    <source>
        <dbReference type="EMBL" id="KAF9149057.1"/>
    </source>
</evidence>
<reference evidence="2" key="1">
    <citation type="journal article" date="2020" name="Fungal Divers.">
        <title>Resolving the Mortierellaceae phylogeny through synthesis of multi-gene phylogenetics and phylogenomics.</title>
        <authorList>
            <person name="Vandepol N."/>
            <person name="Liber J."/>
            <person name="Desiro A."/>
            <person name="Na H."/>
            <person name="Kennedy M."/>
            <person name="Barry K."/>
            <person name="Grigoriev I.V."/>
            <person name="Miller A.N."/>
            <person name="O'Donnell K."/>
            <person name="Stajich J.E."/>
            <person name="Bonito G."/>
        </authorList>
    </citation>
    <scope>NUCLEOTIDE SEQUENCE</scope>
    <source>
        <strain evidence="2">NRRL 6426</strain>
    </source>
</reference>
<dbReference type="Proteomes" id="UP000748756">
    <property type="component" value="Unassembled WGS sequence"/>
</dbReference>
<name>A0A9P5RY16_9FUNG</name>
<feature type="compositionally biased region" description="Low complexity" evidence="1">
    <location>
        <begin position="310"/>
        <end position="324"/>
    </location>
</feature>
<feature type="region of interest" description="Disordered" evidence="1">
    <location>
        <begin position="210"/>
        <end position="239"/>
    </location>
</feature>
<feature type="compositionally biased region" description="Polar residues" evidence="1">
    <location>
        <begin position="216"/>
        <end position="226"/>
    </location>
</feature>
<dbReference type="EMBL" id="JAAAUQ010000578">
    <property type="protein sequence ID" value="KAF9149057.1"/>
    <property type="molecule type" value="Genomic_DNA"/>
</dbReference>
<proteinExistence type="predicted"/>
<feature type="region of interest" description="Disordered" evidence="1">
    <location>
        <begin position="646"/>
        <end position="676"/>
    </location>
</feature>
<sequence>MTSQPLVASFYVDYLSHPLSSEHLLVCYQQITRQIAHAPLSAKDAATSFQHQSQTMIEVLGQHQTLAVPQTKERPAPVGCQSQLRRMQNALWRRSSQTTLAKDVALVRPESLNWQKECDVLWLYGPLYNAAQPQKQQQQEQSPTCDWTAAFSQYSTQQRAPSPLSVNGLSSDIESLAIAAATEVPVSPLEEVPAISETATATVATTVVEENEVPDSPTTATAAETQPSPPSLSTSSDSVASDAVVVVDTAVPTATSTSTNTTTTITTTTTTTTIDVSIPASDVHADADTSISPLHIDTSASAAAVKDESSSSLSSSPIEESALSRPQKSALKQLGTMAQTFEELRSFTQTPHYLALTKALASFSLTSSNEGATSSTLVPFVEGTRSEPMSPMADGDESSTSTFFLPIFPSPTKYHFRSHDQRRASFPKSASHPSRLNLNINLNMNVSVRSTPVAGGRRATIGGNGSTSGHRHHGGRLIPSASTKQLRFSLEVQELIFLPTSPPFRISRAQPTRAHSDPAIQSTTCSSFIAPQSSHGNGQQDGLSPALQHSLHRAGLISTATASAASFDNATTTFIKVRTSSSSHGSRSSSRVYYRDDDENRPECNFNDDYYFEDCREGGISTTDEEFTDDGDDEDDSEDLLDEEDEEYDEFNGLGRSKRHPTRYRNKRRQHTTSRRYRLSSKDGIVARRANDTAHAAKAAAGPGMLWQVYTAVTGVKELIAWYGSMVYHSSSL</sequence>
<gene>
    <name evidence="2" type="ORF">BG015_009158</name>
</gene>
<dbReference type="OrthoDB" id="5563539at2759"/>
<feature type="region of interest" description="Disordered" evidence="1">
    <location>
        <begin position="578"/>
        <end position="599"/>
    </location>
</feature>
<protein>
    <submittedName>
        <fullName evidence="2">Uncharacterized protein</fullName>
    </submittedName>
</protein>
<organism evidence="2 3">
    <name type="scientific">Linnemannia schmuckeri</name>
    <dbReference type="NCBI Taxonomy" id="64567"/>
    <lineage>
        <taxon>Eukaryota</taxon>
        <taxon>Fungi</taxon>
        <taxon>Fungi incertae sedis</taxon>
        <taxon>Mucoromycota</taxon>
        <taxon>Mortierellomycotina</taxon>
        <taxon>Mortierellomycetes</taxon>
        <taxon>Mortierellales</taxon>
        <taxon>Mortierellaceae</taxon>
        <taxon>Linnemannia</taxon>
    </lineage>
</organism>
<feature type="region of interest" description="Disordered" evidence="1">
    <location>
        <begin position="302"/>
        <end position="329"/>
    </location>
</feature>
<dbReference type="AlphaFoldDB" id="A0A9P5RY16"/>
<feature type="compositionally biased region" description="Low complexity" evidence="1">
    <location>
        <begin position="578"/>
        <end position="591"/>
    </location>
</feature>
<comment type="caution">
    <text evidence="2">The sequence shown here is derived from an EMBL/GenBank/DDBJ whole genome shotgun (WGS) entry which is preliminary data.</text>
</comment>
<keyword evidence="3" id="KW-1185">Reference proteome</keyword>
<evidence type="ECO:0000313" key="3">
    <source>
        <dbReference type="Proteomes" id="UP000748756"/>
    </source>
</evidence>
<evidence type="ECO:0000256" key="1">
    <source>
        <dbReference type="SAM" id="MobiDB-lite"/>
    </source>
</evidence>
<feature type="compositionally biased region" description="Basic residues" evidence="1">
    <location>
        <begin position="656"/>
        <end position="676"/>
    </location>
</feature>